<dbReference type="PANTHER" id="PTHR48081">
    <property type="entry name" value="AB HYDROLASE SUPERFAMILY PROTEIN C4A8.06C"/>
    <property type="match status" value="1"/>
</dbReference>
<dbReference type="SUPFAM" id="SSF57783">
    <property type="entry name" value="Zinc beta-ribbon"/>
    <property type="match status" value="1"/>
</dbReference>
<dbReference type="SUPFAM" id="SSF53474">
    <property type="entry name" value="alpha/beta-Hydrolases"/>
    <property type="match status" value="1"/>
</dbReference>
<dbReference type="InterPro" id="IPR049492">
    <property type="entry name" value="BD-FAE-like_dom"/>
</dbReference>
<dbReference type="InterPro" id="IPR029058">
    <property type="entry name" value="AB_hydrolase_fold"/>
</dbReference>
<dbReference type="Proteomes" id="UP000559027">
    <property type="component" value="Unassembled WGS sequence"/>
</dbReference>
<dbReference type="AlphaFoldDB" id="A0A8H5FWD1"/>
<reference evidence="3 4" key="1">
    <citation type="journal article" date="2020" name="ISME J.">
        <title>Uncovering the hidden diversity of litter-decomposition mechanisms in mushroom-forming fungi.</title>
        <authorList>
            <person name="Floudas D."/>
            <person name="Bentzer J."/>
            <person name="Ahren D."/>
            <person name="Johansson T."/>
            <person name="Persson P."/>
            <person name="Tunlid A."/>
        </authorList>
    </citation>
    <scope>NUCLEOTIDE SEQUENCE [LARGE SCALE GENOMIC DNA]</scope>
    <source>
        <strain evidence="3 4">CBS 146.42</strain>
    </source>
</reference>
<keyword evidence="4" id="KW-1185">Reference proteome</keyword>
<evidence type="ECO:0000259" key="2">
    <source>
        <dbReference type="Pfam" id="PF20434"/>
    </source>
</evidence>
<evidence type="ECO:0000256" key="1">
    <source>
        <dbReference type="ARBA" id="ARBA00022801"/>
    </source>
</evidence>
<gene>
    <name evidence="3" type="ORF">D9756_008257</name>
</gene>
<dbReference type="EMBL" id="JAACJO010000013">
    <property type="protein sequence ID" value="KAF5351147.1"/>
    <property type="molecule type" value="Genomic_DNA"/>
</dbReference>
<feature type="domain" description="BD-FAE-like" evidence="2">
    <location>
        <begin position="52"/>
        <end position="169"/>
    </location>
</feature>
<name>A0A8H5FWD1_9AGAR</name>
<dbReference type="OrthoDB" id="433474at2759"/>
<keyword evidence="1" id="KW-0378">Hydrolase</keyword>
<evidence type="ECO:0000313" key="4">
    <source>
        <dbReference type="Proteomes" id="UP000559027"/>
    </source>
</evidence>
<dbReference type="GO" id="GO:0016787">
    <property type="term" value="F:hydrolase activity"/>
    <property type="evidence" value="ECO:0007669"/>
    <property type="project" value="UniProtKB-KW"/>
</dbReference>
<evidence type="ECO:0000313" key="3">
    <source>
        <dbReference type="EMBL" id="KAF5351147.1"/>
    </source>
</evidence>
<accession>A0A8H5FWD1</accession>
<dbReference type="InterPro" id="IPR050300">
    <property type="entry name" value="GDXG_lipolytic_enzyme"/>
</dbReference>
<protein>
    <recommendedName>
        <fullName evidence="2">BD-FAE-like domain-containing protein</fullName>
    </recommendedName>
</protein>
<dbReference type="Gene3D" id="3.40.50.1820">
    <property type="entry name" value="alpha/beta hydrolase"/>
    <property type="match status" value="1"/>
</dbReference>
<dbReference type="Pfam" id="PF20434">
    <property type="entry name" value="BD-FAE"/>
    <property type="match status" value="1"/>
</dbReference>
<dbReference type="Gene3D" id="2.20.25.10">
    <property type="match status" value="1"/>
</dbReference>
<proteinExistence type="predicted"/>
<comment type="caution">
    <text evidence="3">The sequence shown here is derived from an EMBL/GenBank/DDBJ whole genome shotgun (WGS) entry which is preliminary data.</text>
</comment>
<organism evidence="3 4">
    <name type="scientific">Leucocoprinus leucothites</name>
    <dbReference type="NCBI Taxonomy" id="201217"/>
    <lineage>
        <taxon>Eukaryota</taxon>
        <taxon>Fungi</taxon>
        <taxon>Dikarya</taxon>
        <taxon>Basidiomycota</taxon>
        <taxon>Agaricomycotina</taxon>
        <taxon>Agaricomycetes</taxon>
        <taxon>Agaricomycetidae</taxon>
        <taxon>Agaricales</taxon>
        <taxon>Agaricineae</taxon>
        <taxon>Agaricaceae</taxon>
        <taxon>Leucocoprinus</taxon>
    </lineage>
</organism>
<sequence length="373" mass="41996">MDQIPAIPWNDLILTRELTLVAFEPVLEKNRSLITSVVKRSFQFGQTDRHYLDVYYPPTKAATEGPTPILFFIYGGGFVSGDRGSGPPLGLGYGCLGSFFARQGFLTVIPDYRLAPQHRYPSAIEDILQAIQWTVSNASELVSSTTPSPGIDSLFVIGQSAGAVHLATFLFHPTLLPVDSDLRRRIKGVVLVSGIYHYFRTNENGPGIYELHWGTEENARENSAVSLLIRSFAWLPKDKIPRLKFITAQFEPKWLIEENVRYRRLLEWHLEEPVEMDMVKDHNHISLGCALSSGEGEEWGVQVADWMKGVNSSRVDIGREGLLKDVEETDTVECPRCKHRRVRSFSIEIGTQSIRAKTFTICLNCGNKWVEVA</sequence>